<evidence type="ECO:0000313" key="3">
    <source>
        <dbReference type="Proteomes" id="UP001159427"/>
    </source>
</evidence>
<protein>
    <submittedName>
        <fullName evidence="2">Uncharacterized protein</fullName>
    </submittedName>
</protein>
<dbReference type="PANTHER" id="PTHR12526">
    <property type="entry name" value="GLYCOSYLTRANSFERASE"/>
    <property type="match status" value="1"/>
</dbReference>
<gene>
    <name evidence="2" type="ORF">PEVE_00011530</name>
</gene>
<sequence>KNASWDIIDRRLLLGYALRKMAEPACYPETSGLSTRTMLYVTLLGDEWSSSAGGLSTINRELVIHLSNHPAVKVSLLVPQGACNYEERSEAHTYGISVVEAKRIVAFDRRDWLSFPPHQHLMDIVVGHGVKLGRQVQIIRDSSQFSNCTWVQMVHTAPEDLSRHKCYSADDAIAKRETKHESEVELCKLADLVVPVGPKLKQAYSSYLKRCKTDEDVLSFTPGLFQREFGDLVAKQDANKDGEFKVLLFGRGDPEDFELKGYDIAAKAFTDQRLKKQPYHLIFVGAPDGKQDRVRRKLLRRGIAVAQLTVRKFIQRRDGKKDLLCEADLAIMPSKSEGFGLVALEALSAGLPILVGNRSGFAKALENVPHGHTCIVKSDDPAQWAEAIETVRIRHGMRLQEIKSLHSSYGEMYSWKEQCETLVNRMWKIYHGKSKFSVGWLQTRHIRLVLFEREVTVKICRLIRAKGTKTKEFSSPHKLTYSNVGYKEVLEDGVDFITMFTSELEDVVDRMLRQQLEVYLKYKKKKLSTAHGLSNFVKYLENTYTFSLTSLGVGSLVIKGQCPDLQSLESLWNDYNSGVLNEAAERFLVTDDIKREINLETVKLKTIIEVDNYLCCKKALTEDSGLFASGSNSLSSPSSHSLSSLSLSSLRVSPKTVSSPSSSSSSSSSSSETASGSCKRRCPVTVMVLNASALASGTYLAKINPSNPPGGRRGFVEIITVFLESSTGSQAYLTGILLDVSGSMHHNIRRGTDEKGGPWARSIFGVIDNLIKYDISSDNHVFAIGVGACTGEGIFDIIGTLKQIQYEGEKTVGDVERPSTSTQINTIFGILERSGALNVRKWAAEEVVVRALKYREADLLLNKLKSNRTFLEKFVQEILPPACRNWSVSALAKMAGLSFFTNTMQSAIASVATSFVRATVTDIREVFNKAKPYLLKEDKEQLCLLSVTVNSIFKVKDALNVLLGCVGEKELSKEKCRELLQSAEPYIYGGTPLYQSIEKTIELFQASRFSSHKKLLFILSAGEPADGETTCADGAGIDRVVSKLTTTGVTVVSCFVSHSTQIEPRRLFSEMAPDWDRGAKFLFSLSSKVSTQSLPRTIFVKRGWTIDHTNNETHLFLQLNHPDNLREICEVARNVVCCQDALSDLLASLDLDLHINQELKGCKAKRRHEGDTPCVDAAATVLYLSMRRIRGRVGGCPDFCTLRDEIVKEFDPVNYPDCVPTIRVLEKMCPKYRLRGKPVDHKGAMQAVSSSRPVVATFRLTENEWDSFDDFYESNPKGILTKKEIDITARPPITPDFGHAVVLTSFDSECLRLLNSWGEDWADMGFFRVENADVLGLKFIDVYWTEDDLKEEEITYFKKRGSINAGILMEMASFTGILLDVSGSMRRSIGEGTDEKGGPWARSIFEVIDNLIKYDISSDNHVFAIGFGAGCGEEIFDIIGTLEQIPNQDTDVQVPVTADHVNEIFDILEGAGARTIRKWAEVEVVKKALTDNLAVVFLNKFKSDQSFLQEFVEKILPPACRDWQEPGPGLYLGAAGAAALAFGPLAVIPAVLTLKFGRQAGKNAVEPYIYGYTPLYQSIEKAIELFETKATKFRNHKKLLFILSDGYPSDEDVSDPERKDRALSKLTTAGVTVVSCFITDITQIDPKRLFSRMGPDWDRGAKFLFSLSSKVSTQSLPRTMFVKRDWTIDIANNETHLFLQVNHPDHLREGCEVARNVVCCQDALSDMLASVNIDFYINQEVKDCKAKLQEGDTCAANAAATVLHLSMTRIRGREGGCPDFCTLRDEIVKQFDVEKYPKGVPTINVLQKMCPKYRLRCKRVDYKGAMKAVASSRPVVATFRLTEKEWDSFEDFYESNPKGILTKKEIDITARRPKTPDFGHAVVLTSFDSECLRLLNSGGDEWGDMGF</sequence>
<dbReference type="Gene3D" id="3.40.50.2000">
    <property type="entry name" value="Glycogen Phosphorylase B"/>
    <property type="match status" value="1"/>
</dbReference>
<proteinExistence type="predicted"/>
<feature type="compositionally biased region" description="Low complexity" evidence="1">
    <location>
        <begin position="656"/>
        <end position="671"/>
    </location>
</feature>
<dbReference type="Proteomes" id="UP001159427">
    <property type="component" value="Unassembled WGS sequence"/>
</dbReference>
<keyword evidence="3" id="KW-1185">Reference proteome</keyword>
<feature type="region of interest" description="Disordered" evidence="1">
    <location>
        <begin position="656"/>
        <end position="677"/>
    </location>
</feature>
<feature type="non-terminal residue" evidence="2">
    <location>
        <position position="1907"/>
    </location>
</feature>
<evidence type="ECO:0000313" key="2">
    <source>
        <dbReference type="EMBL" id="CAH3177961.1"/>
    </source>
</evidence>
<dbReference type="SUPFAM" id="SSF53756">
    <property type="entry name" value="UDP-Glycosyltransferase/glycogen phosphorylase"/>
    <property type="match status" value="1"/>
</dbReference>
<name>A0ABN8RFF0_9CNID</name>
<accession>A0ABN8RFF0</accession>
<dbReference type="Gene3D" id="3.90.70.10">
    <property type="entry name" value="Cysteine proteinases"/>
    <property type="match status" value="1"/>
</dbReference>
<dbReference type="CDD" id="cd03801">
    <property type="entry name" value="GT4_PimA-like"/>
    <property type="match status" value="1"/>
</dbReference>
<dbReference type="CDD" id="cd00198">
    <property type="entry name" value="vWFA"/>
    <property type="match status" value="1"/>
</dbReference>
<evidence type="ECO:0000256" key="1">
    <source>
        <dbReference type="SAM" id="MobiDB-lite"/>
    </source>
</evidence>
<dbReference type="Pfam" id="PF20706">
    <property type="entry name" value="GT4-conflict"/>
    <property type="match status" value="1"/>
</dbReference>
<organism evidence="2 3">
    <name type="scientific">Porites evermanni</name>
    <dbReference type="NCBI Taxonomy" id="104178"/>
    <lineage>
        <taxon>Eukaryota</taxon>
        <taxon>Metazoa</taxon>
        <taxon>Cnidaria</taxon>
        <taxon>Anthozoa</taxon>
        <taxon>Hexacorallia</taxon>
        <taxon>Scleractinia</taxon>
        <taxon>Fungiina</taxon>
        <taxon>Poritidae</taxon>
        <taxon>Porites</taxon>
    </lineage>
</organism>
<dbReference type="SUPFAM" id="SSF54001">
    <property type="entry name" value="Cysteine proteinases"/>
    <property type="match status" value="1"/>
</dbReference>
<dbReference type="Gene3D" id="3.40.50.410">
    <property type="entry name" value="von Willebrand factor, type A domain"/>
    <property type="match status" value="1"/>
</dbReference>
<comment type="caution">
    <text evidence="2">The sequence shown here is derived from an EMBL/GenBank/DDBJ whole genome shotgun (WGS) entry which is preliminary data.</text>
</comment>
<reference evidence="2 3" key="1">
    <citation type="submission" date="2022-05" db="EMBL/GenBank/DDBJ databases">
        <authorList>
            <consortium name="Genoscope - CEA"/>
            <person name="William W."/>
        </authorList>
    </citation>
    <scope>NUCLEOTIDE SEQUENCE [LARGE SCALE GENOMIC DNA]</scope>
</reference>
<dbReference type="EMBL" id="CALNXI010001832">
    <property type="protein sequence ID" value="CAH3177961.1"/>
    <property type="molecule type" value="Genomic_DNA"/>
</dbReference>
<dbReference type="SUPFAM" id="SSF53300">
    <property type="entry name" value="vWA-like"/>
    <property type="match status" value="2"/>
</dbReference>
<dbReference type="InterPro" id="IPR036465">
    <property type="entry name" value="vWFA_dom_sf"/>
</dbReference>
<feature type="non-terminal residue" evidence="2">
    <location>
        <position position="1"/>
    </location>
</feature>
<dbReference type="InterPro" id="IPR038765">
    <property type="entry name" value="Papain-like_cys_pep_sf"/>
</dbReference>